<evidence type="ECO:0000313" key="1">
    <source>
        <dbReference type="EMBL" id="KAH7945498.1"/>
    </source>
</evidence>
<dbReference type="Proteomes" id="UP000821865">
    <property type="component" value="Chromosome 6"/>
</dbReference>
<gene>
    <name evidence="1" type="ORF">HPB49_011413</name>
</gene>
<accession>A0ACB8CKQ0</accession>
<evidence type="ECO:0000313" key="2">
    <source>
        <dbReference type="Proteomes" id="UP000821865"/>
    </source>
</evidence>
<dbReference type="EMBL" id="CM023475">
    <property type="protein sequence ID" value="KAH7945498.1"/>
    <property type="molecule type" value="Genomic_DNA"/>
</dbReference>
<comment type="caution">
    <text evidence="1">The sequence shown here is derived from an EMBL/GenBank/DDBJ whole genome shotgun (WGS) entry which is preliminary data.</text>
</comment>
<sequence length="280" mass="30370">MSSEQQPGQKAIEALRNWQPSVRGGTPATAETATEVTTTGHHVVCALVACLSSCAAGTTLGYASAAMPSIEHESWYDLHNNAQESRWFADLLLLVAAPGALAAGQCLHRIAGFLLEMVGNRRMLLVSAFGLLGSWLSLLFSTSTRAMFVARLMAGVFLGAISSSAGVHVAEICPSERRAFFLGFVEVSRSMGMLVAYVLGHYFTWEVHAGLCMLPPLVLMCLQRYVLDSPQWLLRHGKRTEALAVLSRLYGLDIPTEFRIRSAEEIAKTKPSPTSIKCAK</sequence>
<keyword evidence="2" id="KW-1185">Reference proteome</keyword>
<proteinExistence type="predicted"/>
<reference evidence="1" key="1">
    <citation type="submission" date="2020-05" db="EMBL/GenBank/DDBJ databases">
        <title>Large-scale comparative analyses of tick genomes elucidate their genetic diversity and vector capacities.</title>
        <authorList>
            <person name="Jia N."/>
            <person name="Wang J."/>
            <person name="Shi W."/>
            <person name="Du L."/>
            <person name="Sun Y."/>
            <person name="Zhan W."/>
            <person name="Jiang J."/>
            <person name="Wang Q."/>
            <person name="Zhang B."/>
            <person name="Ji P."/>
            <person name="Sakyi L.B."/>
            <person name="Cui X."/>
            <person name="Yuan T."/>
            <person name="Jiang B."/>
            <person name="Yang W."/>
            <person name="Lam T.T.-Y."/>
            <person name="Chang Q."/>
            <person name="Ding S."/>
            <person name="Wang X."/>
            <person name="Zhu J."/>
            <person name="Ruan X."/>
            <person name="Zhao L."/>
            <person name="Wei J."/>
            <person name="Que T."/>
            <person name="Du C."/>
            <person name="Cheng J."/>
            <person name="Dai P."/>
            <person name="Han X."/>
            <person name="Huang E."/>
            <person name="Gao Y."/>
            <person name="Liu J."/>
            <person name="Shao H."/>
            <person name="Ye R."/>
            <person name="Li L."/>
            <person name="Wei W."/>
            <person name="Wang X."/>
            <person name="Wang C."/>
            <person name="Yang T."/>
            <person name="Huo Q."/>
            <person name="Li W."/>
            <person name="Guo W."/>
            <person name="Chen H."/>
            <person name="Zhou L."/>
            <person name="Ni X."/>
            <person name="Tian J."/>
            <person name="Zhou Y."/>
            <person name="Sheng Y."/>
            <person name="Liu T."/>
            <person name="Pan Y."/>
            <person name="Xia L."/>
            <person name="Li J."/>
            <person name="Zhao F."/>
            <person name="Cao W."/>
        </authorList>
    </citation>
    <scope>NUCLEOTIDE SEQUENCE</scope>
    <source>
        <strain evidence="1">Dsil-2018</strain>
    </source>
</reference>
<organism evidence="1 2">
    <name type="scientific">Dermacentor silvarum</name>
    <name type="common">Tick</name>
    <dbReference type="NCBI Taxonomy" id="543639"/>
    <lineage>
        <taxon>Eukaryota</taxon>
        <taxon>Metazoa</taxon>
        <taxon>Ecdysozoa</taxon>
        <taxon>Arthropoda</taxon>
        <taxon>Chelicerata</taxon>
        <taxon>Arachnida</taxon>
        <taxon>Acari</taxon>
        <taxon>Parasitiformes</taxon>
        <taxon>Ixodida</taxon>
        <taxon>Ixodoidea</taxon>
        <taxon>Ixodidae</taxon>
        <taxon>Rhipicephalinae</taxon>
        <taxon>Dermacentor</taxon>
    </lineage>
</organism>
<protein>
    <submittedName>
        <fullName evidence="1">Uncharacterized protein</fullName>
    </submittedName>
</protein>
<name>A0ACB8CKQ0_DERSI</name>